<comment type="caution">
    <text evidence="2">The sequence shown here is derived from an EMBL/GenBank/DDBJ whole genome shotgun (WGS) entry which is preliminary data.</text>
</comment>
<evidence type="ECO:0000313" key="3">
    <source>
        <dbReference type="Proteomes" id="UP000241803"/>
    </source>
</evidence>
<protein>
    <submittedName>
        <fullName evidence="2">Nuclease</fullName>
    </submittedName>
</protein>
<dbReference type="GO" id="GO:0045881">
    <property type="term" value="P:positive regulation of sporulation resulting in formation of a cellular spore"/>
    <property type="evidence" value="ECO:0007669"/>
    <property type="project" value="TreeGrafter"/>
</dbReference>
<reference evidence="2 3" key="1">
    <citation type="submission" date="2018-03" db="EMBL/GenBank/DDBJ databases">
        <title>Whole genome sequencing of Histamine producing bacteria.</title>
        <authorList>
            <person name="Butler K."/>
        </authorList>
    </citation>
    <scope>NUCLEOTIDE SEQUENCE [LARGE SCALE GENOMIC DNA]</scope>
    <source>
        <strain evidence="2 3">ATCC 19614</strain>
    </source>
</reference>
<dbReference type="GO" id="GO:0007059">
    <property type="term" value="P:chromosome segregation"/>
    <property type="evidence" value="ECO:0007669"/>
    <property type="project" value="TreeGrafter"/>
</dbReference>
<feature type="domain" description="ParB-like N-terminal" evidence="1">
    <location>
        <begin position="14"/>
        <end position="99"/>
    </location>
</feature>
<dbReference type="CDD" id="cd16403">
    <property type="entry name" value="ParB_N_like_MT"/>
    <property type="match status" value="1"/>
</dbReference>
<dbReference type="InterPro" id="IPR036086">
    <property type="entry name" value="ParB/Sulfiredoxin_sf"/>
</dbReference>
<dbReference type="PANTHER" id="PTHR33375:SF1">
    <property type="entry name" value="CHROMOSOME-PARTITIONING PROTEIN PARB-RELATED"/>
    <property type="match status" value="1"/>
</dbReference>
<sequence>MTKNAKKEQFHEYVHKSVHDLQEYEKNPNIHDEKNISELAASIKEWGFTNPILIDESDMIIAGHGRWEAAKFIGMEVVPCIILAGLSDSQKAAYVIADNSLPFGSKWDEDLLLQEIEQLEADGFNIDLLALDNIEDLDFAEFQPSSFTDGHAKDGDETVNKADTKLTIGEYSIPIPREMYIRWQDDIRNSAGFSKENVTEEIKRRLQLW</sequence>
<dbReference type="SUPFAM" id="SSF110849">
    <property type="entry name" value="ParB/Sulfiredoxin"/>
    <property type="match status" value="1"/>
</dbReference>
<dbReference type="AlphaFoldDB" id="A0A2T3LF60"/>
<dbReference type="InterPro" id="IPR050336">
    <property type="entry name" value="Chromosome_partition/occlusion"/>
</dbReference>
<dbReference type="Pfam" id="PF02195">
    <property type="entry name" value="ParB_N"/>
    <property type="match status" value="1"/>
</dbReference>
<evidence type="ECO:0000313" key="2">
    <source>
        <dbReference type="EMBL" id="PSV50020.1"/>
    </source>
</evidence>
<dbReference type="GO" id="GO:0005694">
    <property type="term" value="C:chromosome"/>
    <property type="evidence" value="ECO:0007669"/>
    <property type="project" value="TreeGrafter"/>
</dbReference>
<dbReference type="Gene3D" id="3.90.1530.10">
    <property type="entry name" value="Conserved hypothetical protein from pyrococcus furiosus pfu- 392566-001, ParB domain"/>
    <property type="match status" value="1"/>
</dbReference>
<gene>
    <name evidence="2" type="ORF">C9J47_05580</name>
</gene>
<proteinExistence type="predicted"/>
<dbReference type="SMART" id="SM00470">
    <property type="entry name" value="ParB"/>
    <property type="match status" value="1"/>
</dbReference>
<dbReference type="PANTHER" id="PTHR33375">
    <property type="entry name" value="CHROMOSOME-PARTITIONING PROTEIN PARB-RELATED"/>
    <property type="match status" value="1"/>
</dbReference>
<accession>A0A2T3LF60</accession>
<dbReference type="EMBL" id="PYOC01000001">
    <property type="protein sequence ID" value="PSV50020.1"/>
    <property type="molecule type" value="Genomic_DNA"/>
</dbReference>
<name>A0A2T3LF60_9GAMM</name>
<organism evidence="2 3">
    <name type="scientific">Photobacterium indicum</name>
    <dbReference type="NCBI Taxonomy" id="81447"/>
    <lineage>
        <taxon>Bacteria</taxon>
        <taxon>Pseudomonadati</taxon>
        <taxon>Pseudomonadota</taxon>
        <taxon>Gammaproteobacteria</taxon>
        <taxon>Vibrionales</taxon>
        <taxon>Vibrionaceae</taxon>
        <taxon>Photobacterium</taxon>
    </lineage>
</organism>
<dbReference type="InterPro" id="IPR003115">
    <property type="entry name" value="ParB_N"/>
</dbReference>
<keyword evidence="3" id="KW-1185">Reference proteome</keyword>
<dbReference type="Proteomes" id="UP000241803">
    <property type="component" value="Unassembled WGS sequence"/>
</dbReference>
<dbReference type="RefSeq" id="WP_107252604.1">
    <property type="nucleotide sequence ID" value="NZ_PYOC01000001.1"/>
</dbReference>
<evidence type="ECO:0000259" key="1">
    <source>
        <dbReference type="SMART" id="SM00470"/>
    </source>
</evidence>